<evidence type="ECO:0000313" key="2">
    <source>
        <dbReference type="Proteomes" id="UP000789831"/>
    </source>
</evidence>
<dbReference type="Pfam" id="PF01161">
    <property type="entry name" value="PBP"/>
    <property type="match status" value="1"/>
</dbReference>
<proteinExistence type="predicted"/>
<accession>A0A9N8V7J1</accession>
<dbReference type="InterPro" id="IPR035810">
    <property type="entry name" value="PEBP_euk"/>
</dbReference>
<dbReference type="InterPro" id="IPR008914">
    <property type="entry name" value="PEBP"/>
</dbReference>
<dbReference type="EMBL" id="CAJVPL010000068">
    <property type="protein sequence ID" value="CAG8441071.1"/>
    <property type="molecule type" value="Genomic_DNA"/>
</dbReference>
<sequence length="166" mass="18882">MLITSHDAVVSALKEHGVIPDVIDEFQVSGLLTLHYGKEKDVNLGNQLTIEATAKSPNVWFATDDQNTEDQFTRANPIRREWRHWVVGNIPANAELNKATTLTTYNGPTPPPGTGKHRYVFVLFKQPQCDIKYDPLPESREKFNTREFAKKYGLEIVTANFFFCEN</sequence>
<dbReference type="PANTHER" id="PTHR11362:SF82">
    <property type="entry name" value="PHOSPHATIDYLETHANOLAMINE-BINDING PROTEIN 4"/>
    <property type="match status" value="1"/>
</dbReference>
<protein>
    <submittedName>
        <fullName evidence="1">7679_t:CDS:1</fullName>
    </submittedName>
</protein>
<dbReference type="InterPro" id="IPR036610">
    <property type="entry name" value="PEBP-like_sf"/>
</dbReference>
<dbReference type="OrthoDB" id="2506647at2759"/>
<dbReference type="Gene3D" id="3.90.280.10">
    <property type="entry name" value="PEBP-like"/>
    <property type="match status" value="1"/>
</dbReference>
<dbReference type="Proteomes" id="UP000789831">
    <property type="component" value="Unassembled WGS sequence"/>
</dbReference>
<name>A0A9N8V7J1_9GLOM</name>
<gene>
    <name evidence="1" type="ORF">AGERDE_LOCUS1070</name>
</gene>
<keyword evidence="2" id="KW-1185">Reference proteome</keyword>
<dbReference type="SUPFAM" id="SSF49777">
    <property type="entry name" value="PEBP-like"/>
    <property type="match status" value="1"/>
</dbReference>
<organism evidence="1 2">
    <name type="scientific">Ambispora gerdemannii</name>
    <dbReference type="NCBI Taxonomy" id="144530"/>
    <lineage>
        <taxon>Eukaryota</taxon>
        <taxon>Fungi</taxon>
        <taxon>Fungi incertae sedis</taxon>
        <taxon>Mucoromycota</taxon>
        <taxon>Glomeromycotina</taxon>
        <taxon>Glomeromycetes</taxon>
        <taxon>Archaeosporales</taxon>
        <taxon>Ambisporaceae</taxon>
        <taxon>Ambispora</taxon>
    </lineage>
</organism>
<dbReference type="AlphaFoldDB" id="A0A9N8V7J1"/>
<reference evidence="1" key="1">
    <citation type="submission" date="2021-06" db="EMBL/GenBank/DDBJ databases">
        <authorList>
            <person name="Kallberg Y."/>
            <person name="Tangrot J."/>
            <person name="Rosling A."/>
        </authorList>
    </citation>
    <scope>NUCLEOTIDE SEQUENCE</scope>
    <source>
        <strain evidence="1">MT106</strain>
    </source>
</reference>
<dbReference type="PANTHER" id="PTHR11362">
    <property type="entry name" value="PHOSPHATIDYLETHANOLAMINE-BINDING PROTEIN"/>
    <property type="match status" value="1"/>
</dbReference>
<comment type="caution">
    <text evidence="1">The sequence shown here is derived from an EMBL/GenBank/DDBJ whole genome shotgun (WGS) entry which is preliminary data.</text>
</comment>
<dbReference type="CDD" id="cd00866">
    <property type="entry name" value="PEBP_euk"/>
    <property type="match status" value="1"/>
</dbReference>
<evidence type="ECO:0000313" key="1">
    <source>
        <dbReference type="EMBL" id="CAG8441071.1"/>
    </source>
</evidence>